<reference evidence="8" key="1">
    <citation type="journal article" date="2020" name="Cell">
        <title>Large-Scale Comparative Analyses of Tick Genomes Elucidate Their Genetic Diversity and Vector Capacities.</title>
        <authorList>
            <consortium name="Tick Genome and Microbiome Consortium (TIGMIC)"/>
            <person name="Jia N."/>
            <person name="Wang J."/>
            <person name="Shi W."/>
            <person name="Du L."/>
            <person name="Sun Y."/>
            <person name="Zhan W."/>
            <person name="Jiang J.F."/>
            <person name="Wang Q."/>
            <person name="Zhang B."/>
            <person name="Ji P."/>
            <person name="Bell-Sakyi L."/>
            <person name="Cui X.M."/>
            <person name="Yuan T.T."/>
            <person name="Jiang B.G."/>
            <person name="Yang W.F."/>
            <person name="Lam T.T."/>
            <person name="Chang Q.C."/>
            <person name="Ding S.J."/>
            <person name="Wang X.J."/>
            <person name="Zhu J.G."/>
            <person name="Ruan X.D."/>
            <person name="Zhao L."/>
            <person name="Wei J.T."/>
            <person name="Ye R.Z."/>
            <person name="Que T.C."/>
            <person name="Du C.H."/>
            <person name="Zhou Y.H."/>
            <person name="Cheng J.X."/>
            <person name="Dai P.F."/>
            <person name="Guo W.B."/>
            <person name="Han X.H."/>
            <person name="Huang E.J."/>
            <person name="Li L.F."/>
            <person name="Wei W."/>
            <person name="Gao Y.C."/>
            <person name="Liu J.Z."/>
            <person name="Shao H.Z."/>
            <person name="Wang X."/>
            <person name="Wang C.C."/>
            <person name="Yang T.C."/>
            <person name="Huo Q.B."/>
            <person name="Li W."/>
            <person name="Chen H.Y."/>
            <person name="Chen S.E."/>
            <person name="Zhou L.G."/>
            <person name="Ni X.B."/>
            <person name="Tian J.H."/>
            <person name="Sheng Y."/>
            <person name="Liu T."/>
            <person name="Pan Y.S."/>
            <person name="Xia L.Y."/>
            <person name="Li J."/>
            <person name="Zhao F."/>
            <person name="Cao W.C."/>
        </authorList>
    </citation>
    <scope>NUCLEOTIDE SEQUENCE</scope>
    <source>
        <strain evidence="8">Rmic-2018</strain>
    </source>
</reference>
<evidence type="ECO:0000313" key="8">
    <source>
        <dbReference type="EMBL" id="KAH8030609.1"/>
    </source>
</evidence>
<comment type="subcellular location">
    <subcellularLocation>
        <location evidence="1">Membrane</location>
        <topology evidence="1">Multi-pass membrane protein</topology>
    </subcellularLocation>
</comment>
<evidence type="ECO:0000256" key="6">
    <source>
        <dbReference type="ARBA" id="ARBA00023180"/>
    </source>
</evidence>
<dbReference type="PANTHER" id="PTHR22730">
    <property type="entry name" value="PROMININ PROM PROTEIN"/>
    <property type="match status" value="1"/>
</dbReference>
<proteinExistence type="inferred from homology"/>
<comment type="similarity">
    <text evidence="2">Belongs to the prominin family.</text>
</comment>
<dbReference type="EMBL" id="JABSTU010000005">
    <property type="protein sequence ID" value="KAH8030609.1"/>
    <property type="molecule type" value="Genomic_DNA"/>
</dbReference>
<evidence type="ECO:0000313" key="9">
    <source>
        <dbReference type="Proteomes" id="UP000821866"/>
    </source>
</evidence>
<evidence type="ECO:0000256" key="5">
    <source>
        <dbReference type="ARBA" id="ARBA00023136"/>
    </source>
</evidence>
<dbReference type="VEuPathDB" id="VectorBase:LOC119165857"/>
<protein>
    <submittedName>
        <fullName evidence="8">Uncharacterized protein</fullName>
    </submittedName>
</protein>
<feature type="transmembrane region" description="Helical" evidence="7">
    <location>
        <begin position="259"/>
        <end position="278"/>
    </location>
</feature>
<evidence type="ECO:0000256" key="3">
    <source>
        <dbReference type="ARBA" id="ARBA00022692"/>
    </source>
</evidence>
<gene>
    <name evidence="8" type="ORF">HPB51_010440</name>
</gene>
<reference evidence="8" key="2">
    <citation type="submission" date="2021-09" db="EMBL/GenBank/DDBJ databases">
        <authorList>
            <person name="Jia N."/>
            <person name="Wang J."/>
            <person name="Shi W."/>
            <person name="Du L."/>
            <person name="Sun Y."/>
            <person name="Zhan W."/>
            <person name="Jiang J."/>
            <person name="Wang Q."/>
            <person name="Zhang B."/>
            <person name="Ji P."/>
            <person name="Sakyi L.B."/>
            <person name="Cui X."/>
            <person name="Yuan T."/>
            <person name="Jiang B."/>
            <person name="Yang W."/>
            <person name="Lam T.T.-Y."/>
            <person name="Chang Q."/>
            <person name="Ding S."/>
            <person name="Wang X."/>
            <person name="Zhu J."/>
            <person name="Ruan X."/>
            <person name="Zhao L."/>
            <person name="Wei J."/>
            <person name="Que T."/>
            <person name="Du C."/>
            <person name="Cheng J."/>
            <person name="Dai P."/>
            <person name="Han X."/>
            <person name="Huang E."/>
            <person name="Gao Y."/>
            <person name="Liu J."/>
            <person name="Shao H."/>
            <person name="Ye R."/>
            <person name="Li L."/>
            <person name="Wei W."/>
            <person name="Wang X."/>
            <person name="Wang C."/>
            <person name="Huo Q."/>
            <person name="Li W."/>
            <person name="Guo W."/>
            <person name="Chen H."/>
            <person name="Chen S."/>
            <person name="Zhou L."/>
            <person name="Zhou L."/>
            <person name="Ni X."/>
            <person name="Tian J."/>
            <person name="Zhou Y."/>
            <person name="Sheng Y."/>
            <person name="Liu T."/>
            <person name="Pan Y."/>
            <person name="Xia L."/>
            <person name="Li J."/>
            <person name="Zhao F."/>
            <person name="Cao W."/>
        </authorList>
    </citation>
    <scope>NUCLEOTIDE SEQUENCE</scope>
    <source>
        <strain evidence="8">Rmic-2018</strain>
        <tissue evidence="8">Larvae</tissue>
    </source>
</reference>
<dbReference type="InterPro" id="IPR008795">
    <property type="entry name" value="Prominin"/>
</dbReference>
<keyword evidence="5 7" id="KW-0472">Membrane</keyword>
<evidence type="ECO:0000256" key="7">
    <source>
        <dbReference type="SAM" id="Phobius"/>
    </source>
</evidence>
<keyword evidence="4 7" id="KW-1133">Transmembrane helix</keyword>
<evidence type="ECO:0000256" key="1">
    <source>
        <dbReference type="ARBA" id="ARBA00004141"/>
    </source>
</evidence>
<accession>A0A9J6E8R1</accession>
<dbReference type="Proteomes" id="UP000821866">
    <property type="component" value="Chromosome 3"/>
</dbReference>
<dbReference type="PANTHER" id="PTHR22730:SF1">
    <property type="entry name" value="PROMININ-LIKE PROTEIN"/>
    <property type="match status" value="1"/>
</dbReference>
<evidence type="ECO:0000256" key="2">
    <source>
        <dbReference type="ARBA" id="ARBA00006058"/>
    </source>
</evidence>
<keyword evidence="3 7" id="KW-0812">Transmembrane</keyword>
<keyword evidence="9" id="KW-1185">Reference proteome</keyword>
<sequence length="565" mass="63543">MFCARSFFFRSLGFGSNVCIAAFILQVVVTLSFAVGTWAHDPEIPPNKRGFVSNQSGITLVVSTQFHLPMMVYTRAVRHSSCGSFTTIMVPSSILYMMSGVIASKYLCDPYQNGDTQGFEILDNVTASLYVKGKWDPTENSDYELYNTTYKPGQGYPMYLRLLEENKALSLPSSLALPSGLTVKLSDAKNALDALSPRTASTAEYLEYTKAAIVSQLSNLKRITTAVFTNLGDCKPIRQFYIQCLEAFCDGTLLCMNGIWFSVWLVCGMFTTQIAVGLKLSKYLMRMDDYMYEGIEVEESVESPPDDKSSGFSVSYAPRKETRARVPNVSRAQSADRYSRLGHLREAKNALRERWKKQKLNRRLRAKISQLNKDTEQHAKKLAAQQWDEHFIYAAPFLKLTKKELSKIGALIRTALKRVLNLPKSKNTERFLQLGLHNTATELFEAQRTAQLCILSLTKAGTRILSEAGLQPLFMPPEKQSISAEIRWAICVDPDPRNIYPVHNEGRRRARTEAIMRKIGRSSSAALFVDAAQYWKKDAYVVTVFNEKGCLVNASTAITRFTHEA</sequence>
<dbReference type="AlphaFoldDB" id="A0A9J6E8R1"/>
<name>A0A9J6E8R1_RHIMP</name>
<organism evidence="8 9">
    <name type="scientific">Rhipicephalus microplus</name>
    <name type="common">Cattle tick</name>
    <name type="synonym">Boophilus microplus</name>
    <dbReference type="NCBI Taxonomy" id="6941"/>
    <lineage>
        <taxon>Eukaryota</taxon>
        <taxon>Metazoa</taxon>
        <taxon>Ecdysozoa</taxon>
        <taxon>Arthropoda</taxon>
        <taxon>Chelicerata</taxon>
        <taxon>Arachnida</taxon>
        <taxon>Acari</taxon>
        <taxon>Parasitiformes</taxon>
        <taxon>Ixodida</taxon>
        <taxon>Ixodoidea</taxon>
        <taxon>Ixodidae</taxon>
        <taxon>Rhipicephalinae</taxon>
        <taxon>Rhipicephalus</taxon>
        <taxon>Boophilus</taxon>
    </lineage>
</organism>
<dbReference type="GO" id="GO:0016020">
    <property type="term" value="C:membrane"/>
    <property type="evidence" value="ECO:0007669"/>
    <property type="project" value="UniProtKB-SubCell"/>
</dbReference>
<keyword evidence="6" id="KW-0325">Glycoprotein</keyword>
<evidence type="ECO:0000256" key="4">
    <source>
        <dbReference type="ARBA" id="ARBA00022989"/>
    </source>
</evidence>
<comment type="caution">
    <text evidence="8">The sequence shown here is derived from an EMBL/GenBank/DDBJ whole genome shotgun (WGS) entry which is preliminary data.</text>
</comment>